<dbReference type="AlphaFoldDB" id="A0AAD9NLZ8"/>
<accession>A0AAD9NLZ8</accession>
<evidence type="ECO:0000256" key="4">
    <source>
        <dbReference type="PROSITE-ProRule" id="PRU00125"/>
    </source>
</evidence>
<organism evidence="6 7">
    <name type="scientific">Ridgeia piscesae</name>
    <name type="common">Tubeworm</name>
    <dbReference type="NCBI Taxonomy" id="27915"/>
    <lineage>
        <taxon>Eukaryota</taxon>
        <taxon>Metazoa</taxon>
        <taxon>Spiralia</taxon>
        <taxon>Lophotrochozoa</taxon>
        <taxon>Annelida</taxon>
        <taxon>Polychaeta</taxon>
        <taxon>Sedentaria</taxon>
        <taxon>Canalipalpata</taxon>
        <taxon>Sabellida</taxon>
        <taxon>Siboglinidae</taxon>
        <taxon>Ridgeia</taxon>
    </lineage>
</organism>
<sequence>MAAIVEAPKSLSNLFFAPCSDKCQRCGERVYQVEKIGPVNEVVFHRQCFKCAVCGQHMTVKTYYTNQLEFGDKEIYCWTHIPKTALVGYDARAMGIQNALRRPDTTKPFNSQILPTGHAPLIGNEAIAIAHGVNAQNQLKYRYKQAHDRHHYPAFVVSALCCSFRRPSRSPK</sequence>
<evidence type="ECO:0000313" key="7">
    <source>
        <dbReference type="Proteomes" id="UP001209878"/>
    </source>
</evidence>
<keyword evidence="1 4" id="KW-0479">Metal-binding</keyword>
<dbReference type="Proteomes" id="UP001209878">
    <property type="component" value="Unassembled WGS sequence"/>
</dbReference>
<proteinExistence type="predicted"/>
<gene>
    <name evidence="6" type="ORF">NP493_745g01007</name>
</gene>
<dbReference type="PROSITE" id="PS50023">
    <property type="entry name" value="LIM_DOMAIN_2"/>
    <property type="match status" value="1"/>
</dbReference>
<dbReference type="PROSITE" id="PS00478">
    <property type="entry name" value="LIM_DOMAIN_1"/>
    <property type="match status" value="1"/>
</dbReference>
<evidence type="ECO:0000256" key="3">
    <source>
        <dbReference type="ARBA" id="ARBA00023038"/>
    </source>
</evidence>
<protein>
    <recommendedName>
        <fullName evidence="5">LIM zinc-binding domain-containing protein</fullName>
    </recommendedName>
</protein>
<dbReference type="EMBL" id="JAODUO010000745">
    <property type="protein sequence ID" value="KAK2175177.1"/>
    <property type="molecule type" value="Genomic_DNA"/>
</dbReference>
<evidence type="ECO:0000256" key="2">
    <source>
        <dbReference type="ARBA" id="ARBA00022833"/>
    </source>
</evidence>
<dbReference type="SMART" id="SM00132">
    <property type="entry name" value="LIM"/>
    <property type="match status" value="1"/>
</dbReference>
<keyword evidence="2 4" id="KW-0862">Zinc</keyword>
<dbReference type="Pfam" id="PF00412">
    <property type="entry name" value="LIM"/>
    <property type="match status" value="1"/>
</dbReference>
<dbReference type="Gene3D" id="2.10.110.10">
    <property type="entry name" value="Cysteine Rich Protein"/>
    <property type="match status" value="1"/>
</dbReference>
<name>A0AAD9NLZ8_RIDPI</name>
<feature type="domain" description="LIM zinc-binding" evidence="5">
    <location>
        <begin position="21"/>
        <end position="87"/>
    </location>
</feature>
<evidence type="ECO:0000256" key="1">
    <source>
        <dbReference type="ARBA" id="ARBA00022723"/>
    </source>
</evidence>
<dbReference type="GO" id="GO:0046872">
    <property type="term" value="F:metal ion binding"/>
    <property type="evidence" value="ECO:0007669"/>
    <property type="project" value="UniProtKB-KW"/>
</dbReference>
<reference evidence="6" key="1">
    <citation type="journal article" date="2023" name="Mol. Biol. Evol.">
        <title>Third-Generation Sequencing Reveals the Adaptive Role of the Epigenome in Three Deep-Sea Polychaetes.</title>
        <authorList>
            <person name="Perez M."/>
            <person name="Aroh O."/>
            <person name="Sun Y."/>
            <person name="Lan Y."/>
            <person name="Juniper S.K."/>
            <person name="Young C.R."/>
            <person name="Angers B."/>
            <person name="Qian P.Y."/>
        </authorList>
    </citation>
    <scope>NUCLEOTIDE SEQUENCE</scope>
    <source>
        <strain evidence="6">R07B-5</strain>
    </source>
</reference>
<evidence type="ECO:0000313" key="6">
    <source>
        <dbReference type="EMBL" id="KAK2175177.1"/>
    </source>
</evidence>
<keyword evidence="7" id="KW-1185">Reference proteome</keyword>
<keyword evidence="3 4" id="KW-0440">LIM domain</keyword>
<dbReference type="InterPro" id="IPR001781">
    <property type="entry name" value="Znf_LIM"/>
</dbReference>
<comment type="caution">
    <text evidence="6">The sequence shown here is derived from an EMBL/GenBank/DDBJ whole genome shotgun (WGS) entry which is preliminary data.</text>
</comment>
<evidence type="ECO:0000259" key="5">
    <source>
        <dbReference type="PROSITE" id="PS50023"/>
    </source>
</evidence>
<dbReference type="SUPFAM" id="SSF57716">
    <property type="entry name" value="Glucocorticoid receptor-like (DNA-binding domain)"/>
    <property type="match status" value="1"/>
</dbReference>
<dbReference type="PANTHER" id="PTHR24206">
    <property type="entry name" value="OS06G0237300 PROTEIN"/>
    <property type="match status" value="1"/>
</dbReference>